<evidence type="ECO:0000313" key="1">
    <source>
        <dbReference type="EMBL" id="XPM64298.1"/>
    </source>
</evidence>
<keyword evidence="2" id="KW-1185">Reference proteome</keyword>
<dbReference type="EMBL" id="CP182909">
    <property type="protein sequence ID" value="XPM64298.1"/>
    <property type="molecule type" value="Genomic_DNA"/>
</dbReference>
<gene>
    <name evidence="1" type="ORF">BH720_036050</name>
</gene>
<reference evidence="1 2" key="1">
    <citation type="journal article" date="2016" name="Genome Announc.">
        <title>Draft Genome Sequence of the Thermotolerant Cyanobacterium Desertifilum sp. IPPAS B-1220.</title>
        <authorList>
            <person name="Mironov K.S."/>
            <person name="Sinetova M.A."/>
            <person name="Bolatkhan K."/>
            <person name="Zayadan B.K."/>
            <person name="Ustinova V.V."/>
            <person name="Kupriyanova E.V."/>
            <person name="Skrypnik A.N."/>
            <person name="Gogoleva N.E."/>
            <person name="Gogolev Y.V."/>
            <person name="Los D.A."/>
        </authorList>
    </citation>
    <scope>NUCLEOTIDE SEQUENCE [LARGE SCALE GENOMIC DNA]</scope>
    <source>
        <strain evidence="1 2">IPPAS B-1220</strain>
    </source>
</reference>
<accession>A0ACD5GTQ5</accession>
<proteinExistence type="predicted"/>
<dbReference type="Proteomes" id="UP000095472">
    <property type="component" value="Chromosome"/>
</dbReference>
<evidence type="ECO:0000313" key="2">
    <source>
        <dbReference type="Proteomes" id="UP000095472"/>
    </source>
</evidence>
<name>A0ACD5GTQ5_9CYAN</name>
<protein>
    <submittedName>
        <fullName evidence="1">TIGR04283 family arsenosugar biosynthesis glycosyltransferase</fullName>
    </submittedName>
</protein>
<organism evidence="1 2">
    <name type="scientific">Desertifilum tharense IPPAS B-1220</name>
    <dbReference type="NCBI Taxonomy" id="1781255"/>
    <lineage>
        <taxon>Bacteria</taxon>
        <taxon>Bacillati</taxon>
        <taxon>Cyanobacteriota</taxon>
        <taxon>Cyanophyceae</taxon>
        <taxon>Desertifilales</taxon>
        <taxon>Desertifilaceae</taxon>
        <taxon>Desertifilum</taxon>
    </lineage>
</organism>
<sequence>MTSVSVIIPVVNEVKTIAQTLAQLNSDRPIEIIVVDGGSQDGTWEYLQTLDLKAISAPKGRAHQMNAGAAIASGDILMFLHADTRLPAGFDSLAIQALAQPGTLAGAFTLAIDDPSWLLRWIEKGVNARSRLLQLPYGDQALFLKAAIFEQLGGFPQQAFMEDFEFIRRLRRQGHIAIVPTPVLTSARRWQALGVWKTTIVNQGAIAAYLGEFNPNGLPNGIAASVNFYSEALIAWRRRASTCSI</sequence>